<evidence type="ECO:0000313" key="7">
    <source>
        <dbReference type="EMBL" id="KAK0438018.1"/>
    </source>
</evidence>
<dbReference type="InterPro" id="IPR013083">
    <property type="entry name" value="Znf_RING/FYVE/PHD"/>
</dbReference>
<feature type="domain" description="RING-type" evidence="6">
    <location>
        <begin position="6"/>
        <end position="46"/>
    </location>
</feature>
<evidence type="ECO:0000313" key="8">
    <source>
        <dbReference type="Proteomes" id="UP001175226"/>
    </source>
</evidence>
<feature type="compositionally biased region" description="Low complexity" evidence="5">
    <location>
        <begin position="151"/>
        <end position="160"/>
    </location>
</feature>
<dbReference type="SMART" id="SM00184">
    <property type="entry name" value="RING"/>
    <property type="match status" value="1"/>
</dbReference>
<feature type="compositionally biased region" description="Low complexity" evidence="5">
    <location>
        <begin position="181"/>
        <end position="196"/>
    </location>
</feature>
<keyword evidence="8" id="KW-1185">Reference proteome</keyword>
<dbReference type="PROSITE" id="PS50089">
    <property type="entry name" value="ZF_RING_2"/>
    <property type="match status" value="1"/>
</dbReference>
<dbReference type="PROSITE" id="PS00518">
    <property type="entry name" value="ZF_RING_1"/>
    <property type="match status" value="1"/>
</dbReference>
<feature type="compositionally biased region" description="Basic and acidic residues" evidence="5">
    <location>
        <begin position="168"/>
        <end position="180"/>
    </location>
</feature>
<dbReference type="GO" id="GO:0008270">
    <property type="term" value="F:zinc ion binding"/>
    <property type="evidence" value="ECO:0007669"/>
    <property type="project" value="UniProtKB-KW"/>
</dbReference>
<keyword evidence="3" id="KW-0862">Zinc</keyword>
<dbReference type="Pfam" id="PF00097">
    <property type="entry name" value="zf-C3HC4"/>
    <property type="match status" value="1"/>
</dbReference>
<feature type="compositionally biased region" description="Basic and acidic residues" evidence="5">
    <location>
        <begin position="217"/>
        <end position="226"/>
    </location>
</feature>
<organism evidence="7 8">
    <name type="scientific">Armillaria borealis</name>
    <dbReference type="NCBI Taxonomy" id="47425"/>
    <lineage>
        <taxon>Eukaryota</taxon>
        <taxon>Fungi</taxon>
        <taxon>Dikarya</taxon>
        <taxon>Basidiomycota</taxon>
        <taxon>Agaricomycotina</taxon>
        <taxon>Agaricomycetes</taxon>
        <taxon>Agaricomycetidae</taxon>
        <taxon>Agaricales</taxon>
        <taxon>Marasmiineae</taxon>
        <taxon>Physalacriaceae</taxon>
        <taxon>Armillaria</taxon>
    </lineage>
</organism>
<name>A0AA39ML80_9AGAR</name>
<dbReference type="InterPro" id="IPR017907">
    <property type="entry name" value="Znf_RING_CS"/>
</dbReference>
<protein>
    <recommendedName>
        <fullName evidence="6">RING-type domain-containing protein</fullName>
    </recommendedName>
</protein>
<keyword evidence="1" id="KW-0479">Metal-binding</keyword>
<dbReference type="InterPro" id="IPR018957">
    <property type="entry name" value="Znf_C3HC4_RING-type"/>
</dbReference>
<dbReference type="AlphaFoldDB" id="A0AA39ML80"/>
<dbReference type="EMBL" id="JAUEPT010000045">
    <property type="protein sequence ID" value="KAK0438018.1"/>
    <property type="molecule type" value="Genomic_DNA"/>
</dbReference>
<sequence length="244" mass="27632">MVHSAICLSQCASPVSTPCGHIFCQICISEHVLLSNGFQSFCPTCREKFPIAIPELQHLPRSFHQFILPSVRRVFLDTSPDPQVEDLKRRLKVAEDRLEIQSTSHALAIARLTQHLELEATKTRHENDRAALLEMIHYKRKYESLRDDFFSKSSSSPLSSVTVGVKRQRSDSSGDLDQERASPLPSLSRPPRMRSPTATSPTMRPLRQPVDLSTFTRLREALEKARQTLQGPFPTFDEPPSDRT</sequence>
<feature type="region of interest" description="Disordered" evidence="5">
    <location>
        <begin position="150"/>
        <end position="244"/>
    </location>
</feature>
<accession>A0AA39ML80</accession>
<evidence type="ECO:0000256" key="4">
    <source>
        <dbReference type="PROSITE-ProRule" id="PRU00175"/>
    </source>
</evidence>
<evidence type="ECO:0000256" key="2">
    <source>
        <dbReference type="ARBA" id="ARBA00022771"/>
    </source>
</evidence>
<dbReference type="InterPro" id="IPR001841">
    <property type="entry name" value="Znf_RING"/>
</dbReference>
<dbReference type="Proteomes" id="UP001175226">
    <property type="component" value="Unassembled WGS sequence"/>
</dbReference>
<dbReference type="Gene3D" id="3.30.40.10">
    <property type="entry name" value="Zinc/RING finger domain, C3HC4 (zinc finger)"/>
    <property type="match status" value="1"/>
</dbReference>
<proteinExistence type="predicted"/>
<keyword evidence="2 4" id="KW-0863">Zinc-finger</keyword>
<evidence type="ECO:0000256" key="3">
    <source>
        <dbReference type="ARBA" id="ARBA00022833"/>
    </source>
</evidence>
<evidence type="ECO:0000256" key="5">
    <source>
        <dbReference type="SAM" id="MobiDB-lite"/>
    </source>
</evidence>
<evidence type="ECO:0000256" key="1">
    <source>
        <dbReference type="ARBA" id="ARBA00022723"/>
    </source>
</evidence>
<comment type="caution">
    <text evidence="7">The sequence shown here is derived from an EMBL/GenBank/DDBJ whole genome shotgun (WGS) entry which is preliminary data.</text>
</comment>
<dbReference type="SUPFAM" id="SSF57850">
    <property type="entry name" value="RING/U-box"/>
    <property type="match status" value="1"/>
</dbReference>
<reference evidence="7" key="1">
    <citation type="submission" date="2023-06" db="EMBL/GenBank/DDBJ databases">
        <authorList>
            <consortium name="Lawrence Berkeley National Laboratory"/>
            <person name="Ahrendt S."/>
            <person name="Sahu N."/>
            <person name="Indic B."/>
            <person name="Wong-Bajracharya J."/>
            <person name="Merenyi Z."/>
            <person name="Ke H.-M."/>
            <person name="Monk M."/>
            <person name="Kocsube S."/>
            <person name="Drula E."/>
            <person name="Lipzen A."/>
            <person name="Balint B."/>
            <person name="Henrissat B."/>
            <person name="Andreopoulos B."/>
            <person name="Martin F.M."/>
            <person name="Harder C.B."/>
            <person name="Rigling D."/>
            <person name="Ford K.L."/>
            <person name="Foster G.D."/>
            <person name="Pangilinan J."/>
            <person name="Papanicolaou A."/>
            <person name="Barry K."/>
            <person name="LaButti K."/>
            <person name="Viragh M."/>
            <person name="Koriabine M."/>
            <person name="Yan M."/>
            <person name="Riley R."/>
            <person name="Champramary S."/>
            <person name="Plett K.L."/>
            <person name="Tsai I.J."/>
            <person name="Slot J."/>
            <person name="Sipos G."/>
            <person name="Plett J."/>
            <person name="Nagy L.G."/>
            <person name="Grigoriev I.V."/>
        </authorList>
    </citation>
    <scope>NUCLEOTIDE SEQUENCE</scope>
    <source>
        <strain evidence="7">FPL87.14</strain>
    </source>
</reference>
<gene>
    <name evidence="7" type="ORF">EV421DRAFT_982108</name>
</gene>
<evidence type="ECO:0000259" key="6">
    <source>
        <dbReference type="PROSITE" id="PS50089"/>
    </source>
</evidence>